<name>A0A384ZS35_9CAUD</name>
<sequence length="112" mass="12311">MPDQIQNSQVTFAHSGTVIVKANHADSVKCFSLASASSFSVNVEQQCMQITVGKEVHNIYFSKSAHPETREKLVELITGYLCSIHSADGDHYANPAEEWAKAINAVLSRLYV</sequence>
<organism evidence="1 2">
    <name type="scientific">Vibrio phage YC</name>
    <dbReference type="NCBI Taxonomy" id="2267403"/>
    <lineage>
        <taxon>Viruses</taxon>
        <taxon>Duplodnaviria</taxon>
        <taxon>Heunggongvirae</taxon>
        <taxon>Uroviricota</taxon>
        <taxon>Caudoviricetes</taxon>
        <taxon>Pantevenvirales</taxon>
        <taxon>Ackermannviridae</taxon>
        <taxon>Campanilevirus</taxon>
        <taxon>Campanilevirus YC</taxon>
    </lineage>
</organism>
<dbReference type="EMBL" id="MH375644">
    <property type="protein sequence ID" value="AXC34461.1"/>
    <property type="molecule type" value="Genomic_DNA"/>
</dbReference>
<keyword evidence="2" id="KW-1185">Reference proteome</keyword>
<evidence type="ECO:0000313" key="2">
    <source>
        <dbReference type="Proteomes" id="UP000260311"/>
    </source>
</evidence>
<protein>
    <submittedName>
        <fullName evidence="1">Uncharacterized protein</fullName>
    </submittedName>
</protein>
<accession>A0A384ZS35</accession>
<dbReference type="KEGG" id="vg:55608539"/>
<dbReference type="GeneID" id="55608539"/>
<proteinExistence type="predicted"/>
<dbReference type="RefSeq" id="YP_009838307.1">
    <property type="nucleotide sequence ID" value="NC_048709.1"/>
</dbReference>
<reference evidence="1 2" key="1">
    <citation type="submission" date="2018-05" db="EMBL/GenBank/DDBJ databases">
        <title>The genome of Vibrio coralliilyticus phage YC.</title>
        <authorList>
            <person name="Benler S."/>
        </authorList>
    </citation>
    <scope>NUCLEOTIDE SEQUENCE [LARGE SCALE GENOMIC DNA]</scope>
</reference>
<dbReference type="Proteomes" id="UP000260311">
    <property type="component" value="Segment"/>
</dbReference>
<evidence type="ECO:0000313" key="1">
    <source>
        <dbReference type="EMBL" id="AXC34461.1"/>
    </source>
</evidence>